<proteinExistence type="predicted"/>
<protein>
    <recommendedName>
        <fullName evidence="4">Dehydrogenase/reductase SDR family member 7</fullName>
    </recommendedName>
</protein>
<keyword evidence="1" id="KW-0560">Oxidoreductase</keyword>
<dbReference type="Pfam" id="PF00106">
    <property type="entry name" value="adh_short"/>
    <property type="match status" value="1"/>
</dbReference>
<dbReference type="InterPro" id="IPR002347">
    <property type="entry name" value="SDR_fam"/>
</dbReference>
<comment type="caution">
    <text evidence="2">The sequence shown here is derived from an EMBL/GenBank/DDBJ whole genome shotgun (WGS) entry which is preliminary data.</text>
</comment>
<dbReference type="PANTHER" id="PTHR44269">
    <property type="entry name" value="DEHYDROGENASE/REDUCTASE SDR FAMILY MEMBER 7-RELATED"/>
    <property type="match status" value="1"/>
</dbReference>
<organism evidence="2 3">
    <name type="scientific">Allacma fusca</name>
    <dbReference type="NCBI Taxonomy" id="39272"/>
    <lineage>
        <taxon>Eukaryota</taxon>
        <taxon>Metazoa</taxon>
        <taxon>Ecdysozoa</taxon>
        <taxon>Arthropoda</taxon>
        <taxon>Hexapoda</taxon>
        <taxon>Collembola</taxon>
        <taxon>Symphypleona</taxon>
        <taxon>Sminthuridae</taxon>
        <taxon>Allacma</taxon>
    </lineage>
</organism>
<dbReference type="InterPro" id="IPR020904">
    <property type="entry name" value="Sc_DH/Rdtase_CS"/>
</dbReference>
<gene>
    <name evidence="2" type="ORF">AFUS01_LOCUS36975</name>
</gene>
<accession>A0A8J2L117</accession>
<dbReference type="OrthoDB" id="47007at2759"/>
<name>A0A8J2L117_9HEXA</name>
<keyword evidence="3" id="KW-1185">Reference proteome</keyword>
<dbReference type="PANTHER" id="PTHR44269:SF1">
    <property type="entry name" value="DEHYDROGENASE_REDUCTASE SDR FAMILY MEMBER 7"/>
    <property type="match status" value="1"/>
</dbReference>
<evidence type="ECO:0000256" key="1">
    <source>
        <dbReference type="ARBA" id="ARBA00023002"/>
    </source>
</evidence>
<dbReference type="InterPro" id="IPR053011">
    <property type="entry name" value="SDR_family_member_7"/>
</dbReference>
<sequence>MDLIYLLGLIVLLFSIIFVVTLVVADCDIVTFLCSIFGKQPSEYKGKVVWITGASSGIGEGIAKQLAKAGARLILSARRQEELERVKRECLNGSSLTEKDILVLSVDLTNLESHEPALKNILKHFGKLDVLLSNAGQSQQDEFVNLDMLIDKHIFDINVFSVVNMNRVVVNYFLKNGGGQVAVVSSLNGRIAVPLGSAYAASKHAIHGYFNTLRIETCGYNVSVTLVCPGLVDTPIFTKAVTKEPEKANNITKPLGLPIMSVERCAYLTLISMANRLNESWISKLPTIPMAYLENYCPIIYHIIYKRVGWKMFVNFKQHVAGGKKC</sequence>
<dbReference type="GO" id="GO:0016491">
    <property type="term" value="F:oxidoreductase activity"/>
    <property type="evidence" value="ECO:0007669"/>
    <property type="project" value="UniProtKB-KW"/>
</dbReference>
<dbReference type="PROSITE" id="PS00061">
    <property type="entry name" value="ADH_SHORT"/>
    <property type="match status" value="1"/>
</dbReference>
<dbReference type="EMBL" id="CAJVCH010541765">
    <property type="protein sequence ID" value="CAG7826952.1"/>
    <property type="molecule type" value="Genomic_DNA"/>
</dbReference>
<dbReference type="AlphaFoldDB" id="A0A8J2L117"/>
<reference evidence="2" key="1">
    <citation type="submission" date="2021-06" db="EMBL/GenBank/DDBJ databases">
        <authorList>
            <person name="Hodson N. C."/>
            <person name="Mongue J. A."/>
            <person name="Jaron S. K."/>
        </authorList>
    </citation>
    <scope>NUCLEOTIDE SEQUENCE</scope>
</reference>
<dbReference type="Proteomes" id="UP000708208">
    <property type="component" value="Unassembled WGS sequence"/>
</dbReference>
<evidence type="ECO:0008006" key="4">
    <source>
        <dbReference type="Google" id="ProtNLM"/>
    </source>
</evidence>
<evidence type="ECO:0000313" key="3">
    <source>
        <dbReference type="Proteomes" id="UP000708208"/>
    </source>
</evidence>
<evidence type="ECO:0000313" key="2">
    <source>
        <dbReference type="EMBL" id="CAG7826952.1"/>
    </source>
</evidence>